<evidence type="ECO:0000313" key="6">
    <source>
        <dbReference type="EMBL" id="OQR71982.1"/>
    </source>
</evidence>
<proteinExistence type="predicted"/>
<dbReference type="GO" id="GO:0042132">
    <property type="term" value="F:fructose 1,6-bisphosphate 1-phosphatase activity"/>
    <property type="evidence" value="ECO:0007669"/>
    <property type="project" value="TreeGrafter"/>
</dbReference>
<accession>A0A1V9XF57</accession>
<dbReference type="EMBL" id="MNPL01012891">
    <property type="protein sequence ID" value="OQR71982.1"/>
    <property type="molecule type" value="Genomic_DNA"/>
</dbReference>
<evidence type="ECO:0000313" key="7">
    <source>
        <dbReference type="Proteomes" id="UP000192247"/>
    </source>
</evidence>
<gene>
    <name evidence="6" type="ORF">BIW11_10662</name>
</gene>
<dbReference type="GO" id="GO:0030388">
    <property type="term" value="P:fructose 1,6-bisphosphate metabolic process"/>
    <property type="evidence" value="ECO:0007669"/>
    <property type="project" value="TreeGrafter"/>
</dbReference>
<evidence type="ECO:0000256" key="3">
    <source>
        <dbReference type="ARBA" id="ARBA00024331"/>
    </source>
</evidence>
<dbReference type="GO" id="GO:0005829">
    <property type="term" value="C:cytosol"/>
    <property type="evidence" value="ECO:0007669"/>
    <property type="project" value="TreeGrafter"/>
</dbReference>
<evidence type="ECO:0000256" key="2">
    <source>
        <dbReference type="ARBA" id="ARBA00022842"/>
    </source>
</evidence>
<reference evidence="6 7" key="1">
    <citation type="journal article" date="2017" name="Gigascience">
        <title>Draft genome of the honey bee ectoparasitic mite, Tropilaelaps mercedesae, is shaped by the parasitic life history.</title>
        <authorList>
            <person name="Dong X."/>
            <person name="Armstrong S.D."/>
            <person name="Xia D."/>
            <person name="Makepeace B.L."/>
            <person name="Darby A.C."/>
            <person name="Kadowaki T."/>
        </authorList>
    </citation>
    <scope>NUCLEOTIDE SEQUENCE [LARGE SCALE GENOMIC DNA]</scope>
    <source>
        <strain evidence="6">Wuxi-XJTLU</strain>
    </source>
</reference>
<dbReference type="Gene3D" id="3.40.190.80">
    <property type="match status" value="1"/>
</dbReference>
<evidence type="ECO:0000259" key="5">
    <source>
        <dbReference type="Pfam" id="PF18913"/>
    </source>
</evidence>
<dbReference type="GO" id="GO:0006002">
    <property type="term" value="P:fructose 6-phosphate metabolic process"/>
    <property type="evidence" value="ECO:0007669"/>
    <property type="project" value="TreeGrafter"/>
</dbReference>
<dbReference type="STRING" id="418985.A0A1V9XF57"/>
<dbReference type="PANTHER" id="PTHR11556:SF1">
    <property type="entry name" value="FRUCTOSE-BISPHOSPHATASE"/>
    <property type="match status" value="1"/>
</dbReference>
<name>A0A1V9XF57_9ACAR</name>
<evidence type="ECO:0000256" key="1">
    <source>
        <dbReference type="ARBA" id="ARBA00022723"/>
    </source>
</evidence>
<dbReference type="GO" id="GO:0006094">
    <property type="term" value="P:gluconeogenesis"/>
    <property type="evidence" value="ECO:0007669"/>
    <property type="project" value="UniProtKB-UniPathway"/>
</dbReference>
<sequence>MYPATKEAPNGKLRLLYECNPMAFIMELAGGKASNGSIPILDVVPSGLHCRQPIFLGSPEDVDELLEHYKKLNNNN</sequence>
<dbReference type="Pfam" id="PF18913">
    <property type="entry name" value="FBPase_C"/>
    <property type="match status" value="1"/>
</dbReference>
<dbReference type="PANTHER" id="PTHR11556">
    <property type="entry name" value="FRUCTOSE-1,6-BISPHOSPHATASE-RELATED"/>
    <property type="match status" value="1"/>
</dbReference>
<organism evidence="6 7">
    <name type="scientific">Tropilaelaps mercedesae</name>
    <dbReference type="NCBI Taxonomy" id="418985"/>
    <lineage>
        <taxon>Eukaryota</taxon>
        <taxon>Metazoa</taxon>
        <taxon>Ecdysozoa</taxon>
        <taxon>Arthropoda</taxon>
        <taxon>Chelicerata</taxon>
        <taxon>Arachnida</taxon>
        <taxon>Acari</taxon>
        <taxon>Parasitiformes</taxon>
        <taxon>Mesostigmata</taxon>
        <taxon>Gamasina</taxon>
        <taxon>Dermanyssoidea</taxon>
        <taxon>Laelapidae</taxon>
        <taxon>Tropilaelaps</taxon>
    </lineage>
</organism>
<dbReference type="UniPathway" id="UPA00138"/>
<protein>
    <recommendedName>
        <fullName evidence="4">D-fructose-1,6-bisphosphate 1-phosphohydrolase</fullName>
    </recommendedName>
</protein>
<dbReference type="InterPro" id="IPR020548">
    <property type="entry name" value="Fructose_bisphosphatase_AS"/>
</dbReference>
<feature type="domain" description="Fructose-1-6-bisphosphatase class 1 C-terminal" evidence="5">
    <location>
        <begin position="1"/>
        <end position="69"/>
    </location>
</feature>
<dbReference type="InParanoid" id="A0A1V9XF57"/>
<dbReference type="InterPro" id="IPR044015">
    <property type="entry name" value="FBPase_C_dom"/>
</dbReference>
<keyword evidence="2" id="KW-0460">Magnesium</keyword>
<dbReference type="AlphaFoldDB" id="A0A1V9XF57"/>
<comment type="pathway">
    <text evidence="3">Carbohydrate biosynthesis.</text>
</comment>
<dbReference type="OrthoDB" id="10256725at2759"/>
<keyword evidence="1" id="KW-0479">Metal-binding</keyword>
<dbReference type="InterPro" id="IPR000146">
    <property type="entry name" value="FBPase_class-1"/>
</dbReference>
<dbReference type="Proteomes" id="UP000192247">
    <property type="component" value="Unassembled WGS sequence"/>
</dbReference>
<dbReference type="SUPFAM" id="SSF56655">
    <property type="entry name" value="Carbohydrate phosphatase"/>
    <property type="match status" value="1"/>
</dbReference>
<keyword evidence="7" id="KW-1185">Reference proteome</keyword>
<dbReference type="GO" id="GO:0046872">
    <property type="term" value="F:metal ion binding"/>
    <property type="evidence" value="ECO:0007669"/>
    <property type="project" value="UniProtKB-KW"/>
</dbReference>
<dbReference type="GO" id="GO:0005986">
    <property type="term" value="P:sucrose biosynthetic process"/>
    <property type="evidence" value="ECO:0007669"/>
    <property type="project" value="TreeGrafter"/>
</dbReference>
<comment type="caution">
    <text evidence="6">The sequence shown here is derived from an EMBL/GenBank/DDBJ whole genome shotgun (WGS) entry which is preliminary data.</text>
</comment>
<evidence type="ECO:0000256" key="4">
    <source>
        <dbReference type="ARBA" id="ARBA00032973"/>
    </source>
</evidence>
<dbReference type="GO" id="GO:0006000">
    <property type="term" value="P:fructose metabolic process"/>
    <property type="evidence" value="ECO:0007669"/>
    <property type="project" value="TreeGrafter"/>
</dbReference>
<dbReference type="PROSITE" id="PS00124">
    <property type="entry name" value="FBPASE"/>
    <property type="match status" value="1"/>
</dbReference>